<accession>A0A1Y2F8C5</accession>
<sequence length="473" mass="55874">MKYLNKKIIFLMLYQFLYGWIYANSIKNTLSECQSCLDNKETCFNDTLTNSLTIKSRGVEYIDLFEKEDNHKGSIVEVSYMVSSIKGDYITVQLENKDSKDQYIIESRDSRVNCSNRKRLRLYKQKERIAIYCNNLYYNCEIKYNFSVFEPEKEKTDSKLPECSECTSISTSEKDSSCFESIYLPVHSWYYLYYNGYDKGMFLDFLISSHKKDTMRIEVQSNDGLFYLVKTRRDKVRCSEPQKSIPVRWRTPRIAVYCYNNYIGCKFSLYIKSFPIDSSNSNNNIKQFIDEKEENGKVSSSSKFMNNIELMTDDNKFESDHPQWSEWSEWSDCMEYRDGMGRRTRERKCLYTSIDFTSYENITRLSSMELNRLVKSANYSYCEGSSIEVQNCPLEVNEQSLENIAILVFIVSAIILTFYVERKPEQNNISNYNEDVIKSSDINHEHTPFGRIQREISISENSPLLNTYFRRYD</sequence>
<dbReference type="Gene3D" id="2.20.100.10">
    <property type="entry name" value="Thrombospondin type-1 (TSP1) repeat"/>
    <property type="match status" value="1"/>
</dbReference>
<proteinExistence type="predicted"/>
<name>A0A1Y2F8C5_9FUNG</name>
<dbReference type="AlphaFoldDB" id="A0A1Y2F8C5"/>
<gene>
    <name evidence="1" type="ORF">LY90DRAFT_664569</name>
</gene>
<dbReference type="InterPro" id="IPR000884">
    <property type="entry name" value="TSP1_rpt"/>
</dbReference>
<comment type="caution">
    <text evidence="1">The sequence shown here is derived from an EMBL/GenBank/DDBJ whole genome shotgun (WGS) entry which is preliminary data.</text>
</comment>
<dbReference type="PROSITE" id="PS50092">
    <property type="entry name" value="TSP1"/>
    <property type="match status" value="1"/>
</dbReference>
<evidence type="ECO:0000313" key="2">
    <source>
        <dbReference type="Proteomes" id="UP000193920"/>
    </source>
</evidence>
<evidence type="ECO:0000313" key="1">
    <source>
        <dbReference type="EMBL" id="ORY80119.1"/>
    </source>
</evidence>
<dbReference type="Proteomes" id="UP000193920">
    <property type="component" value="Unassembled WGS sequence"/>
</dbReference>
<dbReference type="InterPro" id="IPR036383">
    <property type="entry name" value="TSP1_rpt_sf"/>
</dbReference>
<dbReference type="EMBL" id="MCOG01000013">
    <property type="protein sequence ID" value="ORY80119.1"/>
    <property type="molecule type" value="Genomic_DNA"/>
</dbReference>
<keyword evidence="2" id="KW-1185">Reference proteome</keyword>
<reference evidence="1 2" key="1">
    <citation type="submission" date="2016-08" db="EMBL/GenBank/DDBJ databases">
        <title>A Parts List for Fungal Cellulosomes Revealed by Comparative Genomics.</title>
        <authorList>
            <consortium name="DOE Joint Genome Institute"/>
            <person name="Haitjema C.H."/>
            <person name="Gilmore S.P."/>
            <person name="Henske J.K."/>
            <person name="Solomon K.V."/>
            <person name="De Groot R."/>
            <person name="Kuo A."/>
            <person name="Mondo S.J."/>
            <person name="Salamov A.A."/>
            <person name="Labutti K."/>
            <person name="Zhao Z."/>
            <person name="Chiniquy J."/>
            <person name="Barry K."/>
            <person name="Brewer H.M."/>
            <person name="Purvine S.O."/>
            <person name="Wright A.T."/>
            <person name="Boxma B."/>
            <person name="Van Alen T."/>
            <person name="Hackstein J.H."/>
            <person name="Baker S.E."/>
            <person name="Grigoriev I.V."/>
            <person name="O'Malley M.A."/>
        </authorList>
    </citation>
    <scope>NUCLEOTIDE SEQUENCE [LARGE SCALE GENOMIC DNA]</scope>
    <source>
        <strain evidence="1 2">G1</strain>
    </source>
</reference>
<protein>
    <submittedName>
        <fullName evidence="1">Uncharacterized protein</fullName>
    </submittedName>
</protein>
<organism evidence="1 2">
    <name type="scientific">Neocallimastix californiae</name>
    <dbReference type="NCBI Taxonomy" id="1754190"/>
    <lineage>
        <taxon>Eukaryota</taxon>
        <taxon>Fungi</taxon>
        <taxon>Fungi incertae sedis</taxon>
        <taxon>Chytridiomycota</taxon>
        <taxon>Chytridiomycota incertae sedis</taxon>
        <taxon>Neocallimastigomycetes</taxon>
        <taxon>Neocallimastigales</taxon>
        <taxon>Neocallimastigaceae</taxon>
        <taxon>Neocallimastix</taxon>
    </lineage>
</organism>